<dbReference type="InterPro" id="IPR053720">
    <property type="entry name" value="Psm_Assembly_Chaperone"/>
</dbReference>
<sequence length="155" mass="16472">MATIHRDIVGQGTQIVLQSFADRTLILVTQIGKVGNLIQASLPSTTPLSTEPSDTATEITLPEPSPAIQLTPLLGSAPSDHYQTLYSLYTSQIATIVWESPAHDTFDGSRKSIVVGLALKKAADAGAGCELSEDERATFQGIMRMLQDMLKGGSS</sequence>
<protein>
    <recommendedName>
        <fullName evidence="3">Proteasome assembly chaperone 3</fullName>
    </recommendedName>
</protein>
<dbReference type="OrthoDB" id="5593278at2759"/>
<proteinExistence type="predicted"/>
<keyword evidence="2" id="KW-1185">Reference proteome</keyword>
<dbReference type="PANTHER" id="PTHR31051">
    <property type="entry name" value="PROTEASOME ASSEMBLY CHAPERONE 3"/>
    <property type="match status" value="1"/>
</dbReference>
<dbReference type="GO" id="GO:0043248">
    <property type="term" value="P:proteasome assembly"/>
    <property type="evidence" value="ECO:0007669"/>
    <property type="project" value="InterPro"/>
</dbReference>
<evidence type="ECO:0000313" key="1">
    <source>
        <dbReference type="EMBL" id="KAF5315873.1"/>
    </source>
</evidence>
<dbReference type="AlphaFoldDB" id="A0A8H5B3M0"/>
<dbReference type="Gene3D" id="3.30.230.90">
    <property type="match status" value="1"/>
</dbReference>
<comment type="caution">
    <text evidence="1">The sequence shown here is derived from an EMBL/GenBank/DDBJ whole genome shotgun (WGS) entry which is preliminary data.</text>
</comment>
<dbReference type="EMBL" id="JAACJK010000220">
    <property type="protein sequence ID" value="KAF5315873.1"/>
    <property type="molecule type" value="Genomic_DNA"/>
</dbReference>
<organism evidence="1 2">
    <name type="scientific">Ephemerocybe angulata</name>
    <dbReference type="NCBI Taxonomy" id="980116"/>
    <lineage>
        <taxon>Eukaryota</taxon>
        <taxon>Fungi</taxon>
        <taxon>Dikarya</taxon>
        <taxon>Basidiomycota</taxon>
        <taxon>Agaricomycotina</taxon>
        <taxon>Agaricomycetes</taxon>
        <taxon>Agaricomycetidae</taxon>
        <taxon>Agaricales</taxon>
        <taxon>Agaricineae</taxon>
        <taxon>Psathyrellaceae</taxon>
        <taxon>Ephemerocybe</taxon>
    </lineage>
</organism>
<reference evidence="1 2" key="1">
    <citation type="journal article" date="2020" name="ISME J.">
        <title>Uncovering the hidden diversity of litter-decomposition mechanisms in mushroom-forming fungi.</title>
        <authorList>
            <person name="Floudas D."/>
            <person name="Bentzer J."/>
            <person name="Ahren D."/>
            <person name="Johansson T."/>
            <person name="Persson P."/>
            <person name="Tunlid A."/>
        </authorList>
    </citation>
    <scope>NUCLEOTIDE SEQUENCE [LARGE SCALE GENOMIC DNA]</scope>
    <source>
        <strain evidence="1 2">CBS 175.51</strain>
    </source>
</reference>
<dbReference type="PANTHER" id="PTHR31051:SF1">
    <property type="entry name" value="PROTEASOME ASSEMBLY CHAPERONE 3"/>
    <property type="match status" value="1"/>
</dbReference>
<dbReference type="Proteomes" id="UP000541558">
    <property type="component" value="Unassembled WGS sequence"/>
</dbReference>
<evidence type="ECO:0000313" key="2">
    <source>
        <dbReference type="Proteomes" id="UP000541558"/>
    </source>
</evidence>
<accession>A0A8H5B3M0</accession>
<evidence type="ECO:0008006" key="3">
    <source>
        <dbReference type="Google" id="ProtNLM"/>
    </source>
</evidence>
<dbReference type="InterPro" id="IPR018788">
    <property type="entry name" value="Proteasome_assmbl_chp_3"/>
</dbReference>
<gene>
    <name evidence="1" type="ORF">D9611_004761</name>
</gene>
<name>A0A8H5B3M0_9AGAR</name>